<dbReference type="GO" id="GO:0005524">
    <property type="term" value="F:ATP binding"/>
    <property type="evidence" value="ECO:0007669"/>
    <property type="project" value="UniProtKB-KW"/>
</dbReference>
<gene>
    <name evidence="10" type="ORF">M413DRAFT_445618</name>
</gene>
<evidence type="ECO:0000256" key="7">
    <source>
        <dbReference type="ARBA" id="ARBA00047899"/>
    </source>
</evidence>
<dbReference type="Gene3D" id="1.10.510.10">
    <property type="entry name" value="Transferase(Phosphotransferase) domain 1"/>
    <property type="match status" value="1"/>
</dbReference>
<dbReference type="InterPro" id="IPR000719">
    <property type="entry name" value="Prot_kinase_dom"/>
</dbReference>
<keyword evidence="5" id="KW-0418">Kinase</keyword>
<evidence type="ECO:0000256" key="2">
    <source>
        <dbReference type="ARBA" id="ARBA00022527"/>
    </source>
</evidence>
<evidence type="ECO:0000256" key="8">
    <source>
        <dbReference type="ARBA" id="ARBA00048679"/>
    </source>
</evidence>
<evidence type="ECO:0000256" key="5">
    <source>
        <dbReference type="ARBA" id="ARBA00022777"/>
    </source>
</evidence>
<dbReference type="AlphaFoldDB" id="A0A0C2XVJ3"/>
<dbReference type="EMBL" id="KN831780">
    <property type="protein sequence ID" value="KIM41643.1"/>
    <property type="molecule type" value="Genomic_DNA"/>
</dbReference>
<sequence>MEYLGVEQMDRYRPGGYHPVVIGDVFHDKYRVINKLGNGVYGTVWLVENTVTGQFASLKIIVAEASTSASELDVVRRLKENQKPRSSNTGSEYVMEIFDEFLLEGPNGVHQCIVSELLGPSVEQPDLEDIFPEDCFPIGMAKKMCAQIVQGLSHLHRCKVVHGDLHPSNVLLRIPGIENWTRRDIETYFGHPQKLPIRDNDGNVITSTTPNVPPYVVGATNSSELLKLCLSSIDNIHIKICDFGESYLSDGPAKTTVPNMPQVFAAPEAIFFQEPVTPAIDVWALAVLMHMLLSGRGLLFASYHGLTKEVVREMWEERKEYFDDDAHFIGDTKLRPPVMGQFVKIYSDRMSPEEVAAFEELARKMVRYEPEDRLSVDEVARLIPADWINCGATSATAIGEGVVSR</sequence>
<keyword evidence="3" id="KW-0808">Transferase</keyword>
<dbReference type="InterPro" id="IPR051334">
    <property type="entry name" value="SRPK"/>
</dbReference>
<evidence type="ECO:0000256" key="3">
    <source>
        <dbReference type="ARBA" id="ARBA00022679"/>
    </source>
</evidence>
<keyword evidence="11" id="KW-1185">Reference proteome</keyword>
<evidence type="ECO:0000256" key="6">
    <source>
        <dbReference type="ARBA" id="ARBA00022840"/>
    </source>
</evidence>
<reference evidence="11" key="2">
    <citation type="submission" date="2015-01" db="EMBL/GenBank/DDBJ databases">
        <title>Evolutionary Origins and Diversification of the Mycorrhizal Mutualists.</title>
        <authorList>
            <consortium name="DOE Joint Genome Institute"/>
            <consortium name="Mycorrhizal Genomics Consortium"/>
            <person name="Kohler A."/>
            <person name="Kuo A."/>
            <person name="Nagy L.G."/>
            <person name="Floudas D."/>
            <person name="Copeland A."/>
            <person name="Barry K.W."/>
            <person name="Cichocki N."/>
            <person name="Veneault-Fourrey C."/>
            <person name="LaButti K."/>
            <person name="Lindquist E.A."/>
            <person name="Lipzen A."/>
            <person name="Lundell T."/>
            <person name="Morin E."/>
            <person name="Murat C."/>
            <person name="Riley R."/>
            <person name="Ohm R."/>
            <person name="Sun H."/>
            <person name="Tunlid A."/>
            <person name="Henrissat B."/>
            <person name="Grigoriev I.V."/>
            <person name="Hibbett D.S."/>
            <person name="Martin F."/>
        </authorList>
    </citation>
    <scope>NUCLEOTIDE SEQUENCE [LARGE SCALE GENOMIC DNA]</scope>
    <source>
        <strain evidence="11">h7</strain>
    </source>
</reference>
<feature type="domain" description="Protein kinase" evidence="9">
    <location>
        <begin position="30"/>
        <end position="388"/>
    </location>
</feature>
<comment type="catalytic activity">
    <reaction evidence="8">
        <text>L-seryl-[protein] + ATP = O-phospho-L-seryl-[protein] + ADP + H(+)</text>
        <dbReference type="Rhea" id="RHEA:17989"/>
        <dbReference type="Rhea" id="RHEA-COMP:9863"/>
        <dbReference type="Rhea" id="RHEA-COMP:11604"/>
        <dbReference type="ChEBI" id="CHEBI:15378"/>
        <dbReference type="ChEBI" id="CHEBI:29999"/>
        <dbReference type="ChEBI" id="CHEBI:30616"/>
        <dbReference type="ChEBI" id="CHEBI:83421"/>
        <dbReference type="ChEBI" id="CHEBI:456216"/>
        <dbReference type="EC" id="2.7.11.1"/>
    </reaction>
</comment>
<organism evidence="10 11">
    <name type="scientific">Hebeloma cylindrosporum</name>
    <dbReference type="NCBI Taxonomy" id="76867"/>
    <lineage>
        <taxon>Eukaryota</taxon>
        <taxon>Fungi</taxon>
        <taxon>Dikarya</taxon>
        <taxon>Basidiomycota</taxon>
        <taxon>Agaricomycotina</taxon>
        <taxon>Agaricomycetes</taxon>
        <taxon>Agaricomycetidae</taxon>
        <taxon>Agaricales</taxon>
        <taxon>Agaricineae</taxon>
        <taxon>Hymenogastraceae</taxon>
        <taxon>Hebeloma</taxon>
    </lineage>
</organism>
<dbReference type="PROSITE" id="PS50011">
    <property type="entry name" value="PROTEIN_KINASE_DOM"/>
    <property type="match status" value="1"/>
</dbReference>
<dbReference type="OrthoDB" id="5979581at2759"/>
<dbReference type="GO" id="GO:0050684">
    <property type="term" value="P:regulation of mRNA processing"/>
    <property type="evidence" value="ECO:0007669"/>
    <property type="project" value="TreeGrafter"/>
</dbReference>
<accession>A0A0C2XVJ3</accession>
<keyword evidence="2" id="KW-0723">Serine/threonine-protein kinase</keyword>
<keyword evidence="4" id="KW-0547">Nucleotide-binding</keyword>
<comment type="catalytic activity">
    <reaction evidence="7">
        <text>L-threonyl-[protein] + ATP = O-phospho-L-threonyl-[protein] + ADP + H(+)</text>
        <dbReference type="Rhea" id="RHEA:46608"/>
        <dbReference type="Rhea" id="RHEA-COMP:11060"/>
        <dbReference type="Rhea" id="RHEA-COMP:11605"/>
        <dbReference type="ChEBI" id="CHEBI:15378"/>
        <dbReference type="ChEBI" id="CHEBI:30013"/>
        <dbReference type="ChEBI" id="CHEBI:30616"/>
        <dbReference type="ChEBI" id="CHEBI:61977"/>
        <dbReference type="ChEBI" id="CHEBI:456216"/>
        <dbReference type="EC" id="2.7.11.1"/>
    </reaction>
</comment>
<dbReference type="EC" id="2.7.11.1" evidence="1"/>
<keyword evidence="6" id="KW-0067">ATP-binding</keyword>
<dbReference type="SUPFAM" id="SSF56112">
    <property type="entry name" value="Protein kinase-like (PK-like)"/>
    <property type="match status" value="1"/>
</dbReference>
<evidence type="ECO:0000259" key="9">
    <source>
        <dbReference type="PROSITE" id="PS50011"/>
    </source>
</evidence>
<proteinExistence type="predicted"/>
<dbReference type="GO" id="GO:0000245">
    <property type="term" value="P:spliceosomal complex assembly"/>
    <property type="evidence" value="ECO:0007669"/>
    <property type="project" value="TreeGrafter"/>
</dbReference>
<dbReference type="InterPro" id="IPR011009">
    <property type="entry name" value="Kinase-like_dom_sf"/>
</dbReference>
<evidence type="ECO:0000313" key="10">
    <source>
        <dbReference type="EMBL" id="KIM41643.1"/>
    </source>
</evidence>
<evidence type="ECO:0000256" key="1">
    <source>
        <dbReference type="ARBA" id="ARBA00012513"/>
    </source>
</evidence>
<dbReference type="GO" id="GO:0005737">
    <property type="term" value="C:cytoplasm"/>
    <property type="evidence" value="ECO:0007669"/>
    <property type="project" value="TreeGrafter"/>
</dbReference>
<dbReference type="Pfam" id="PF00069">
    <property type="entry name" value="Pkinase"/>
    <property type="match status" value="2"/>
</dbReference>
<dbReference type="GO" id="GO:0004674">
    <property type="term" value="F:protein serine/threonine kinase activity"/>
    <property type="evidence" value="ECO:0007669"/>
    <property type="project" value="UniProtKB-KW"/>
</dbReference>
<dbReference type="GO" id="GO:0005634">
    <property type="term" value="C:nucleus"/>
    <property type="evidence" value="ECO:0007669"/>
    <property type="project" value="TreeGrafter"/>
</dbReference>
<evidence type="ECO:0000313" key="11">
    <source>
        <dbReference type="Proteomes" id="UP000053424"/>
    </source>
</evidence>
<protein>
    <recommendedName>
        <fullName evidence="1">non-specific serine/threonine protein kinase</fullName>
        <ecNumber evidence="1">2.7.11.1</ecNumber>
    </recommendedName>
</protein>
<dbReference type="HOGENOM" id="CLU_000288_81_2_1"/>
<dbReference type="Gene3D" id="3.30.200.20">
    <property type="entry name" value="Phosphorylase Kinase, domain 1"/>
    <property type="match status" value="1"/>
</dbReference>
<dbReference type="PANTHER" id="PTHR47634">
    <property type="entry name" value="PROTEIN KINASE DOMAIN-CONTAINING PROTEIN-RELATED"/>
    <property type="match status" value="1"/>
</dbReference>
<dbReference type="PANTHER" id="PTHR47634:SF9">
    <property type="entry name" value="PROTEIN KINASE DOMAIN-CONTAINING PROTEIN-RELATED"/>
    <property type="match status" value="1"/>
</dbReference>
<reference evidence="10 11" key="1">
    <citation type="submission" date="2014-04" db="EMBL/GenBank/DDBJ databases">
        <authorList>
            <consortium name="DOE Joint Genome Institute"/>
            <person name="Kuo A."/>
            <person name="Gay G."/>
            <person name="Dore J."/>
            <person name="Kohler A."/>
            <person name="Nagy L.G."/>
            <person name="Floudas D."/>
            <person name="Copeland A."/>
            <person name="Barry K.W."/>
            <person name="Cichocki N."/>
            <person name="Veneault-Fourrey C."/>
            <person name="LaButti K."/>
            <person name="Lindquist E.A."/>
            <person name="Lipzen A."/>
            <person name="Lundell T."/>
            <person name="Morin E."/>
            <person name="Murat C."/>
            <person name="Sun H."/>
            <person name="Tunlid A."/>
            <person name="Henrissat B."/>
            <person name="Grigoriev I.V."/>
            <person name="Hibbett D.S."/>
            <person name="Martin F."/>
            <person name="Nordberg H.P."/>
            <person name="Cantor M.N."/>
            <person name="Hua S.X."/>
        </authorList>
    </citation>
    <scope>NUCLEOTIDE SEQUENCE [LARGE SCALE GENOMIC DNA]</scope>
    <source>
        <strain evidence="11">h7</strain>
    </source>
</reference>
<dbReference type="Proteomes" id="UP000053424">
    <property type="component" value="Unassembled WGS sequence"/>
</dbReference>
<dbReference type="STRING" id="686832.A0A0C2XVJ3"/>
<evidence type="ECO:0000256" key="4">
    <source>
        <dbReference type="ARBA" id="ARBA00022741"/>
    </source>
</evidence>
<name>A0A0C2XVJ3_HEBCY</name>